<sequence>MKYETFKGIEAVVLENEAVKCTFLPSYGGKLASFYDKRNEYEWLFQAEEENLRIPEYGSDFSLYDSSGFDEVFPSIDETFHPTTGEIVPDHGEVWALPWEVEEVDHGLQFTVKSSVFPYELIRTVTLEEEGLQFDYRAVNNGPLSFPFIWTPHCLLNMNEYTKIEVPSGLEEVITVEHGTKHLGEWGTRHTYPFTKSLSTGEEMDLSKVAPIESGTCEKFYFTKPLPEGWCAVKQHDLGTTLRYEFPHEKIPYLGVWKTEGGYRGHYNMALEPCTGIYDDVYVAKKIRKVTEIPPNGEYTWEFRMKLLK</sequence>
<gene>
    <name evidence="1" type="ORF">G8O30_00375</name>
</gene>
<dbReference type="Gene3D" id="2.70.98.10">
    <property type="match status" value="1"/>
</dbReference>
<proteinExistence type="predicted"/>
<reference evidence="1 2" key="1">
    <citation type="submission" date="2019-07" db="EMBL/GenBank/DDBJ databases">
        <title>Genome sequence of 2 isolates from Red Sea Mangroves.</title>
        <authorList>
            <person name="Sefrji F."/>
            <person name="Michoud G."/>
            <person name="Merlino G."/>
            <person name="Daffonchio D."/>
        </authorList>
    </citation>
    <scope>NUCLEOTIDE SEQUENCE [LARGE SCALE GENOMIC DNA]</scope>
    <source>
        <strain evidence="1 2">R1DC41</strain>
    </source>
</reference>
<organism evidence="1 2">
    <name type="scientific">Mangrovibacillus cuniculi</name>
    <dbReference type="NCBI Taxonomy" id="2593652"/>
    <lineage>
        <taxon>Bacteria</taxon>
        <taxon>Bacillati</taxon>
        <taxon>Bacillota</taxon>
        <taxon>Bacilli</taxon>
        <taxon>Bacillales</taxon>
        <taxon>Bacillaceae</taxon>
        <taxon>Mangrovibacillus</taxon>
    </lineage>
</organism>
<dbReference type="EMBL" id="CP049742">
    <property type="protein sequence ID" value="QPC45539.1"/>
    <property type="molecule type" value="Genomic_DNA"/>
</dbReference>
<name>A0A7S8C8W7_9BACI</name>
<dbReference type="KEGG" id="mcui:G8O30_00375"/>
<dbReference type="GO" id="GO:0016853">
    <property type="term" value="F:isomerase activity"/>
    <property type="evidence" value="ECO:0007669"/>
    <property type="project" value="InterPro"/>
</dbReference>
<dbReference type="InterPro" id="IPR011013">
    <property type="entry name" value="Gal_mutarotase_sf_dom"/>
</dbReference>
<dbReference type="AlphaFoldDB" id="A0A7S8C8W7"/>
<evidence type="ECO:0000313" key="1">
    <source>
        <dbReference type="EMBL" id="QPC45539.1"/>
    </source>
</evidence>
<dbReference type="InterPro" id="IPR014718">
    <property type="entry name" value="GH-type_carb-bd"/>
</dbReference>
<dbReference type="GO" id="GO:0005975">
    <property type="term" value="P:carbohydrate metabolic process"/>
    <property type="evidence" value="ECO:0007669"/>
    <property type="project" value="InterPro"/>
</dbReference>
<dbReference type="InterPro" id="IPR008183">
    <property type="entry name" value="Aldose_1/G6P_1-epimerase"/>
</dbReference>
<dbReference type="RefSeq" id="WP_239673042.1">
    <property type="nucleotide sequence ID" value="NZ_CP049742.1"/>
</dbReference>
<accession>A0A7S8C8W7</accession>
<dbReference type="Proteomes" id="UP000593626">
    <property type="component" value="Chromosome"/>
</dbReference>
<dbReference type="Pfam" id="PF01263">
    <property type="entry name" value="Aldose_epim"/>
    <property type="match status" value="1"/>
</dbReference>
<keyword evidence="2" id="KW-1185">Reference proteome</keyword>
<dbReference type="GO" id="GO:0030246">
    <property type="term" value="F:carbohydrate binding"/>
    <property type="evidence" value="ECO:0007669"/>
    <property type="project" value="InterPro"/>
</dbReference>
<protein>
    <submittedName>
        <fullName evidence="1">DUF5107 domain-containing protein</fullName>
    </submittedName>
</protein>
<dbReference type="SUPFAM" id="SSF74650">
    <property type="entry name" value="Galactose mutarotase-like"/>
    <property type="match status" value="1"/>
</dbReference>
<evidence type="ECO:0000313" key="2">
    <source>
        <dbReference type="Proteomes" id="UP000593626"/>
    </source>
</evidence>